<keyword evidence="5 10" id="KW-0812">Transmembrane</keyword>
<reference evidence="11 12" key="1">
    <citation type="submission" date="2024-11" db="EMBL/GenBank/DDBJ databases">
        <title>Adaptive evolution of stress response genes in parasites aligns with host niche diversity.</title>
        <authorList>
            <person name="Hahn C."/>
            <person name="Resl P."/>
        </authorList>
    </citation>
    <scope>NUCLEOTIDE SEQUENCE [LARGE SCALE GENOMIC DNA]</scope>
    <source>
        <strain evidence="11">EGGRZ-B1_66</strain>
        <tissue evidence="11">Body</tissue>
    </source>
</reference>
<dbReference type="Pfam" id="PF06417">
    <property type="entry name" value="EMC4"/>
    <property type="match status" value="1"/>
</dbReference>
<gene>
    <name evidence="11" type="primary">EMC4</name>
    <name evidence="11" type="ORF">Ciccas_006913</name>
</gene>
<evidence type="ECO:0000313" key="12">
    <source>
        <dbReference type="Proteomes" id="UP001626550"/>
    </source>
</evidence>
<evidence type="ECO:0000256" key="1">
    <source>
        <dbReference type="ARBA" id="ARBA00004477"/>
    </source>
</evidence>
<evidence type="ECO:0000256" key="2">
    <source>
        <dbReference type="ARBA" id="ARBA00007715"/>
    </source>
</evidence>
<evidence type="ECO:0000256" key="6">
    <source>
        <dbReference type="ARBA" id="ARBA00022824"/>
    </source>
</evidence>
<name>A0ABD2Q4H2_9PLAT</name>
<sequence>MSQLPELGSTINLSDFCQRKWALDSSGKFRNAMSVTAPINLPNPIGYVDRSISVNAAKAVDPVLKNKRGWDIALEPIKQVPMNLIVLWMAGNSISPFPIMMIVMMLPRPLQAIFGIGSVFKKIEGGQVNLQCFVYLMGNFAIILLAIYKFHSMGLLPTYSSDWLAFIEQSPVSFTPHFTHLSLEFRMVLRKRPLNTTCKI</sequence>
<evidence type="ECO:0000256" key="8">
    <source>
        <dbReference type="ARBA" id="ARBA00023136"/>
    </source>
</evidence>
<feature type="transmembrane region" description="Helical" evidence="10">
    <location>
        <begin position="128"/>
        <end position="148"/>
    </location>
</feature>
<keyword evidence="8 10" id="KW-0472">Membrane</keyword>
<dbReference type="GO" id="GO:0005789">
    <property type="term" value="C:endoplasmic reticulum membrane"/>
    <property type="evidence" value="ECO:0007669"/>
    <property type="project" value="UniProtKB-SubCell"/>
</dbReference>
<keyword evidence="7 10" id="KW-1133">Transmembrane helix</keyword>
<dbReference type="EMBL" id="JBJKFK010000991">
    <property type="protein sequence ID" value="KAL3314469.1"/>
    <property type="molecule type" value="Genomic_DNA"/>
</dbReference>
<comment type="caution">
    <text evidence="11">The sequence shown here is derived from an EMBL/GenBank/DDBJ whole genome shotgun (WGS) entry which is preliminary data.</text>
</comment>
<feature type="transmembrane region" description="Helical" evidence="10">
    <location>
        <begin position="85"/>
        <end position="107"/>
    </location>
</feature>
<evidence type="ECO:0000256" key="7">
    <source>
        <dbReference type="ARBA" id="ARBA00022989"/>
    </source>
</evidence>
<organism evidence="11 12">
    <name type="scientific">Cichlidogyrus casuarinus</name>
    <dbReference type="NCBI Taxonomy" id="1844966"/>
    <lineage>
        <taxon>Eukaryota</taxon>
        <taxon>Metazoa</taxon>
        <taxon>Spiralia</taxon>
        <taxon>Lophotrochozoa</taxon>
        <taxon>Platyhelminthes</taxon>
        <taxon>Monogenea</taxon>
        <taxon>Monopisthocotylea</taxon>
        <taxon>Dactylogyridea</taxon>
        <taxon>Ancyrocephalidae</taxon>
        <taxon>Cichlidogyrus</taxon>
    </lineage>
</organism>
<comment type="subunit">
    <text evidence="3">Component of the ER membrane protein complex (EMC).</text>
</comment>
<dbReference type="PANTHER" id="PTHR19315">
    <property type="entry name" value="ER MEMBRANE PROTEIN COMPLEX SUBUNIT 4"/>
    <property type="match status" value="1"/>
</dbReference>
<dbReference type="InterPro" id="IPR009445">
    <property type="entry name" value="TMEM85/Emc4"/>
</dbReference>
<evidence type="ECO:0000256" key="10">
    <source>
        <dbReference type="SAM" id="Phobius"/>
    </source>
</evidence>
<evidence type="ECO:0000256" key="3">
    <source>
        <dbReference type="ARBA" id="ARBA00011276"/>
    </source>
</evidence>
<accession>A0ABD2Q4H2</accession>
<evidence type="ECO:0000256" key="9">
    <source>
        <dbReference type="ARBA" id="ARBA00031143"/>
    </source>
</evidence>
<protein>
    <recommendedName>
        <fullName evidence="4">ER membrane protein complex subunit 4</fullName>
    </recommendedName>
    <alternativeName>
        <fullName evidence="9">Transmembrane protein 85</fullName>
    </alternativeName>
</protein>
<evidence type="ECO:0000313" key="11">
    <source>
        <dbReference type="EMBL" id="KAL3314469.1"/>
    </source>
</evidence>
<comment type="similarity">
    <text evidence="2">Belongs to the EMC4 family.</text>
</comment>
<dbReference type="Proteomes" id="UP001626550">
    <property type="component" value="Unassembled WGS sequence"/>
</dbReference>
<dbReference type="AlphaFoldDB" id="A0ABD2Q4H2"/>
<keyword evidence="12" id="KW-1185">Reference proteome</keyword>
<comment type="subcellular location">
    <subcellularLocation>
        <location evidence="1">Endoplasmic reticulum membrane</location>
        <topology evidence="1">Multi-pass membrane protein</topology>
    </subcellularLocation>
</comment>
<evidence type="ECO:0000256" key="4">
    <source>
        <dbReference type="ARBA" id="ARBA00020820"/>
    </source>
</evidence>
<evidence type="ECO:0000256" key="5">
    <source>
        <dbReference type="ARBA" id="ARBA00022692"/>
    </source>
</evidence>
<proteinExistence type="inferred from homology"/>
<keyword evidence="6" id="KW-0256">Endoplasmic reticulum</keyword>